<evidence type="ECO:0000256" key="3">
    <source>
        <dbReference type="ARBA" id="ARBA00022801"/>
    </source>
</evidence>
<dbReference type="GO" id="GO:0006751">
    <property type="term" value="P:glutathione catabolic process"/>
    <property type="evidence" value="ECO:0007669"/>
    <property type="project" value="InterPro"/>
</dbReference>
<sequence length="218" mass="24581">MREFINPKTGNVYRTGEQIKTRKSLLNTLRRLANASNPLQEFYEGEMAREMASEFQRYGGILTEADFASYRSLVIPSSDVIYTNLKNDRVICGPPPPSGSAVAQAILNVMDGYKYNMKKFEDVSLLYHHFIESSKFAYAARSWLGDPAFVHNATDIARNITTKEWAEWEYLTELTARGHVLSKVNNLTVVTAVERDSDGQVYANSDFRKGEESAPAGY</sequence>
<dbReference type="PRINTS" id="PR01210">
    <property type="entry name" value="GGTRANSPTASE"/>
</dbReference>
<accession>A0A368FCV8</accession>
<dbReference type="PANTHER" id="PTHR11686:SF69">
    <property type="entry name" value="GAMMA-GLUTAMYLTRANSPEPTIDASE 1"/>
    <property type="match status" value="1"/>
</dbReference>
<dbReference type="AlphaFoldDB" id="A0A368FCV8"/>
<keyword evidence="1" id="KW-0645">Protease</keyword>
<keyword evidence="5" id="KW-0012">Acyltransferase</keyword>
<gene>
    <name evidence="6" type="ORF">ANCCAN_26245</name>
</gene>
<dbReference type="PANTHER" id="PTHR11686">
    <property type="entry name" value="GAMMA GLUTAMYL TRANSPEPTIDASE"/>
    <property type="match status" value="1"/>
</dbReference>
<evidence type="ECO:0000256" key="5">
    <source>
        <dbReference type="ARBA" id="ARBA00023315"/>
    </source>
</evidence>
<evidence type="ECO:0000256" key="1">
    <source>
        <dbReference type="ARBA" id="ARBA00022670"/>
    </source>
</evidence>
<dbReference type="InterPro" id="IPR000101">
    <property type="entry name" value="GGT_peptidase"/>
</dbReference>
<keyword evidence="4" id="KW-0325">Glycoprotein</keyword>
<reference evidence="6 7" key="1">
    <citation type="submission" date="2014-10" db="EMBL/GenBank/DDBJ databases">
        <title>Draft genome of the hookworm Ancylostoma caninum.</title>
        <authorList>
            <person name="Mitreva M."/>
        </authorList>
    </citation>
    <scope>NUCLEOTIDE SEQUENCE [LARGE SCALE GENOMIC DNA]</scope>
    <source>
        <strain evidence="6 7">Baltimore</strain>
    </source>
</reference>
<organism evidence="6 7">
    <name type="scientific">Ancylostoma caninum</name>
    <name type="common">Dog hookworm</name>
    <dbReference type="NCBI Taxonomy" id="29170"/>
    <lineage>
        <taxon>Eukaryota</taxon>
        <taxon>Metazoa</taxon>
        <taxon>Ecdysozoa</taxon>
        <taxon>Nematoda</taxon>
        <taxon>Chromadorea</taxon>
        <taxon>Rhabditida</taxon>
        <taxon>Rhabditina</taxon>
        <taxon>Rhabditomorpha</taxon>
        <taxon>Strongyloidea</taxon>
        <taxon>Ancylostomatidae</taxon>
        <taxon>Ancylostomatinae</taxon>
        <taxon>Ancylostoma</taxon>
    </lineage>
</organism>
<evidence type="ECO:0000256" key="2">
    <source>
        <dbReference type="ARBA" id="ARBA00022679"/>
    </source>
</evidence>
<evidence type="ECO:0000313" key="7">
    <source>
        <dbReference type="Proteomes" id="UP000252519"/>
    </source>
</evidence>
<dbReference type="STRING" id="29170.A0A368FCV8"/>
<dbReference type="Gene3D" id="1.10.246.130">
    <property type="match status" value="1"/>
</dbReference>
<keyword evidence="7" id="KW-1185">Reference proteome</keyword>
<dbReference type="GO" id="GO:0016746">
    <property type="term" value="F:acyltransferase activity"/>
    <property type="evidence" value="ECO:0007669"/>
    <property type="project" value="UniProtKB-KW"/>
</dbReference>
<dbReference type="InterPro" id="IPR043138">
    <property type="entry name" value="GGT_lsub"/>
</dbReference>
<dbReference type="GO" id="GO:0005886">
    <property type="term" value="C:plasma membrane"/>
    <property type="evidence" value="ECO:0007669"/>
    <property type="project" value="TreeGrafter"/>
</dbReference>
<dbReference type="Proteomes" id="UP000252519">
    <property type="component" value="Unassembled WGS sequence"/>
</dbReference>
<name>A0A368FCV8_ANCCA</name>
<dbReference type="EMBL" id="JOJR01003162">
    <property type="protein sequence ID" value="RCN28017.1"/>
    <property type="molecule type" value="Genomic_DNA"/>
</dbReference>
<dbReference type="SUPFAM" id="SSF56235">
    <property type="entry name" value="N-terminal nucleophile aminohydrolases (Ntn hydrolases)"/>
    <property type="match status" value="1"/>
</dbReference>
<comment type="caution">
    <text evidence="6">The sequence shown here is derived from an EMBL/GenBank/DDBJ whole genome shotgun (WGS) entry which is preliminary data.</text>
</comment>
<proteinExistence type="predicted"/>
<dbReference type="GO" id="GO:0036374">
    <property type="term" value="F:glutathione hydrolase activity"/>
    <property type="evidence" value="ECO:0007669"/>
    <property type="project" value="InterPro"/>
</dbReference>
<protein>
    <submittedName>
        <fullName evidence="6">Gamma-glutamyltranspeptidase</fullName>
    </submittedName>
</protein>
<evidence type="ECO:0000256" key="4">
    <source>
        <dbReference type="ARBA" id="ARBA00023180"/>
    </source>
</evidence>
<keyword evidence="3" id="KW-0378">Hydrolase</keyword>
<dbReference type="OrthoDB" id="1081007at2759"/>
<dbReference type="InterPro" id="IPR029055">
    <property type="entry name" value="Ntn_hydrolases_N"/>
</dbReference>
<dbReference type="GO" id="GO:0006508">
    <property type="term" value="P:proteolysis"/>
    <property type="evidence" value="ECO:0007669"/>
    <property type="project" value="UniProtKB-KW"/>
</dbReference>
<dbReference type="FunFam" id="1.10.246.130:FF:000005">
    <property type="entry name" value="Gamma-glutamyltranspeptidase 1, putative"/>
    <property type="match status" value="1"/>
</dbReference>
<keyword evidence="2" id="KW-0808">Transferase</keyword>
<dbReference type="Pfam" id="PF01019">
    <property type="entry name" value="G_glu_transpept"/>
    <property type="match status" value="1"/>
</dbReference>
<evidence type="ECO:0000313" key="6">
    <source>
        <dbReference type="EMBL" id="RCN28017.1"/>
    </source>
</evidence>